<reference evidence="4" key="1">
    <citation type="submission" date="2016-06" db="UniProtKB">
        <authorList>
            <consortium name="WormBaseParasite"/>
        </authorList>
    </citation>
    <scope>IDENTIFICATION</scope>
</reference>
<dbReference type="GO" id="GO:0005524">
    <property type="term" value="F:ATP binding"/>
    <property type="evidence" value="ECO:0007669"/>
    <property type="project" value="InterPro"/>
</dbReference>
<dbReference type="InterPro" id="IPR050235">
    <property type="entry name" value="CK1_Ser-Thr_kinase"/>
</dbReference>
<evidence type="ECO:0000313" key="2">
    <source>
        <dbReference type="EMBL" id="VDM48862.1"/>
    </source>
</evidence>
<keyword evidence="3" id="KW-1185">Reference proteome</keyword>
<dbReference type="WBParaSite" id="TCNE_0001754201-mRNA-1">
    <property type="protein sequence ID" value="TCNE_0001754201-mRNA-1"/>
    <property type="gene ID" value="TCNE_0001754201"/>
</dbReference>
<dbReference type="PANTHER" id="PTHR11909">
    <property type="entry name" value="CASEIN KINASE-RELATED"/>
    <property type="match status" value="1"/>
</dbReference>
<protein>
    <submittedName>
        <fullName evidence="4">Protein kinase domain-containing protein</fullName>
    </submittedName>
</protein>
<dbReference type="InterPro" id="IPR000719">
    <property type="entry name" value="Prot_kinase_dom"/>
</dbReference>
<accession>A0A183V9X1</accession>
<dbReference type="InterPro" id="IPR011009">
    <property type="entry name" value="Kinase-like_dom_sf"/>
</dbReference>
<organism evidence="3 4">
    <name type="scientific">Toxocara canis</name>
    <name type="common">Canine roundworm</name>
    <dbReference type="NCBI Taxonomy" id="6265"/>
    <lineage>
        <taxon>Eukaryota</taxon>
        <taxon>Metazoa</taxon>
        <taxon>Ecdysozoa</taxon>
        <taxon>Nematoda</taxon>
        <taxon>Chromadorea</taxon>
        <taxon>Rhabditida</taxon>
        <taxon>Spirurina</taxon>
        <taxon>Ascaridomorpha</taxon>
        <taxon>Ascaridoidea</taxon>
        <taxon>Toxocaridae</taxon>
        <taxon>Toxocara</taxon>
    </lineage>
</organism>
<dbReference type="GO" id="GO:0004672">
    <property type="term" value="F:protein kinase activity"/>
    <property type="evidence" value="ECO:0007669"/>
    <property type="project" value="InterPro"/>
</dbReference>
<dbReference type="Gene3D" id="1.10.510.10">
    <property type="entry name" value="Transferase(Phosphotransferase) domain 1"/>
    <property type="match status" value="1"/>
</dbReference>
<evidence type="ECO:0000313" key="3">
    <source>
        <dbReference type="Proteomes" id="UP000050794"/>
    </source>
</evidence>
<reference evidence="2 3" key="2">
    <citation type="submission" date="2018-11" db="EMBL/GenBank/DDBJ databases">
        <authorList>
            <consortium name="Pathogen Informatics"/>
        </authorList>
    </citation>
    <scope>NUCLEOTIDE SEQUENCE [LARGE SCALE GENOMIC DNA]</scope>
</reference>
<gene>
    <name evidence="2" type="ORF">TCNE_LOCUS17541</name>
</gene>
<dbReference type="AlphaFoldDB" id="A0A183V9X1"/>
<name>A0A183V9X1_TOXCA</name>
<sequence length="295" mass="33888">MTCEDGINELTTDDSEKRGTKKVKPVVLKEGENIEINSRKFKLCGAMMGNYGFVEIVEESKVPFYLHYESTINCKKKKLKVTCLIHVLAAAANRAHIFRLIQRGTDTILHIRYFVTDAYGPTLSDLQARRAYQKFTVGTATRLAIETLNAIEDLHTIGYVHRDIRPTSFVIGRGAFETHIYLINFGCVRRFRTKEAKIIPPRSYAPFISSIRYASRACHDRSDCARKDDLESWLYMSVEFYQINILSWRMMTNLAEIRKEKDAFMSERGVTSIPIHYLQSLYTEPNNCEGSTLKS</sequence>
<dbReference type="Proteomes" id="UP000050794">
    <property type="component" value="Unassembled WGS sequence"/>
</dbReference>
<feature type="domain" description="Protein kinase" evidence="1">
    <location>
        <begin position="1"/>
        <end position="295"/>
    </location>
</feature>
<dbReference type="SUPFAM" id="SSF56112">
    <property type="entry name" value="Protein kinase-like (PK-like)"/>
    <property type="match status" value="1"/>
</dbReference>
<evidence type="ECO:0000259" key="1">
    <source>
        <dbReference type="PROSITE" id="PS50011"/>
    </source>
</evidence>
<evidence type="ECO:0000313" key="4">
    <source>
        <dbReference type="WBParaSite" id="TCNE_0001754201-mRNA-1"/>
    </source>
</evidence>
<dbReference type="EMBL" id="UYWY01024539">
    <property type="protein sequence ID" value="VDM48862.1"/>
    <property type="molecule type" value="Genomic_DNA"/>
</dbReference>
<dbReference type="PROSITE" id="PS50011">
    <property type="entry name" value="PROTEIN_KINASE_DOM"/>
    <property type="match status" value="1"/>
</dbReference>
<proteinExistence type="predicted"/>